<dbReference type="RefSeq" id="XP_033447616.1">
    <property type="nucleotide sequence ID" value="XM_033587860.1"/>
</dbReference>
<dbReference type="InterPro" id="IPR011009">
    <property type="entry name" value="Kinase-like_dom_sf"/>
</dbReference>
<dbReference type="OrthoDB" id="310217at2759"/>
<feature type="domain" description="Protein kinase" evidence="2">
    <location>
        <begin position="1"/>
        <end position="208"/>
    </location>
</feature>
<dbReference type="GO" id="GO:0005524">
    <property type="term" value="F:ATP binding"/>
    <property type="evidence" value="ECO:0007669"/>
    <property type="project" value="InterPro"/>
</dbReference>
<reference evidence="3" key="1">
    <citation type="journal article" date="2020" name="Stud. Mycol.">
        <title>101 Dothideomycetes genomes: a test case for predicting lifestyles and emergence of pathogens.</title>
        <authorList>
            <person name="Haridas S."/>
            <person name="Albert R."/>
            <person name="Binder M."/>
            <person name="Bloem J."/>
            <person name="Labutti K."/>
            <person name="Salamov A."/>
            <person name="Andreopoulos B."/>
            <person name="Baker S."/>
            <person name="Barry K."/>
            <person name="Bills G."/>
            <person name="Bluhm B."/>
            <person name="Cannon C."/>
            <person name="Castanera R."/>
            <person name="Culley D."/>
            <person name="Daum C."/>
            <person name="Ezra D."/>
            <person name="Gonzalez J."/>
            <person name="Henrissat B."/>
            <person name="Kuo A."/>
            <person name="Liang C."/>
            <person name="Lipzen A."/>
            <person name="Lutzoni F."/>
            <person name="Magnuson J."/>
            <person name="Mondo S."/>
            <person name="Nolan M."/>
            <person name="Ohm R."/>
            <person name="Pangilinan J."/>
            <person name="Park H.-J."/>
            <person name="Ramirez L."/>
            <person name="Alfaro M."/>
            <person name="Sun H."/>
            <person name="Tritt A."/>
            <person name="Yoshinaga Y."/>
            <person name="Zwiers L.-H."/>
            <person name="Turgeon B."/>
            <person name="Goodwin S."/>
            <person name="Spatafora J."/>
            <person name="Crous P."/>
            <person name="Grigoriev I."/>
        </authorList>
    </citation>
    <scope>NUCLEOTIDE SEQUENCE</scope>
    <source>
        <strain evidence="3">CBS 183.55</strain>
    </source>
</reference>
<feature type="compositionally biased region" description="Basic residues" evidence="1">
    <location>
        <begin position="277"/>
        <end position="287"/>
    </location>
</feature>
<dbReference type="GO" id="GO:0004672">
    <property type="term" value="F:protein kinase activity"/>
    <property type="evidence" value="ECO:0007669"/>
    <property type="project" value="InterPro"/>
</dbReference>
<proteinExistence type="predicted"/>
<evidence type="ECO:0000313" key="4">
    <source>
        <dbReference type="Proteomes" id="UP000800082"/>
    </source>
</evidence>
<evidence type="ECO:0000259" key="2">
    <source>
        <dbReference type="PROSITE" id="PS50011"/>
    </source>
</evidence>
<name>A0A6A5RK75_9PLEO</name>
<accession>A0A6A5RK75</accession>
<dbReference type="PROSITE" id="PS50011">
    <property type="entry name" value="PROTEIN_KINASE_DOM"/>
    <property type="match status" value="1"/>
</dbReference>
<evidence type="ECO:0000313" key="3">
    <source>
        <dbReference type="EMBL" id="KAF1927364.1"/>
    </source>
</evidence>
<dbReference type="AlphaFoldDB" id="A0A6A5RK75"/>
<evidence type="ECO:0000256" key="1">
    <source>
        <dbReference type="SAM" id="MobiDB-lite"/>
    </source>
</evidence>
<dbReference type="GeneID" id="54345507"/>
<feature type="region of interest" description="Disordered" evidence="1">
    <location>
        <begin position="244"/>
        <end position="293"/>
    </location>
</feature>
<organism evidence="3 4">
    <name type="scientific">Didymella exigua CBS 183.55</name>
    <dbReference type="NCBI Taxonomy" id="1150837"/>
    <lineage>
        <taxon>Eukaryota</taxon>
        <taxon>Fungi</taxon>
        <taxon>Dikarya</taxon>
        <taxon>Ascomycota</taxon>
        <taxon>Pezizomycotina</taxon>
        <taxon>Dothideomycetes</taxon>
        <taxon>Pleosporomycetidae</taxon>
        <taxon>Pleosporales</taxon>
        <taxon>Pleosporineae</taxon>
        <taxon>Didymellaceae</taxon>
        <taxon>Didymella</taxon>
    </lineage>
</organism>
<protein>
    <recommendedName>
        <fullName evidence="2">Protein kinase domain-containing protein</fullName>
    </recommendedName>
</protein>
<dbReference type="Proteomes" id="UP000800082">
    <property type="component" value="Unassembled WGS sequence"/>
</dbReference>
<dbReference type="InterPro" id="IPR000719">
    <property type="entry name" value="Prot_kinase_dom"/>
</dbReference>
<dbReference type="EMBL" id="ML978972">
    <property type="protein sequence ID" value="KAF1927364.1"/>
    <property type="molecule type" value="Genomic_DNA"/>
</dbReference>
<dbReference type="SUPFAM" id="SSF56112">
    <property type="entry name" value="Protein kinase-like (PK-like)"/>
    <property type="match status" value="1"/>
</dbReference>
<feature type="compositionally biased region" description="Basic and acidic residues" evidence="1">
    <location>
        <begin position="244"/>
        <end position="262"/>
    </location>
</feature>
<sequence length="349" mass="39845">MPEQYLWTIFRAQIEALHAMHYGTVIKNDTDLSQVCITAPGWKVVINPDIKLPNVVLGDAQSDCYGADKTPKLIDFGQAFEEGPGKCDSLDTKHPVGTENLWPPEIAWPLIRGWENNAIGLHSEIYTVGLNMLSLILGEYKESVRPDTIDARDTDEYEEKYWLPRDFDRTYTHFLIKIVLKCLRMMCEERPTLIDLLYKTRRGLEQWEKAHGSADGEDVPAFMRFDVLKEEEFPIGAKDPDKWDWRKERKAEDPEPVRHELVDPALTDLSSGPAPSKKAKSVSRKSSKTLVGSSPARGVLAKLFQKKGEKMFRDDCDENEEGFELRSLKNKKEHKKGIEWRAVEAGNGR</sequence>
<gene>
    <name evidence="3" type="ORF">M421DRAFT_177857</name>
</gene>
<keyword evidence="4" id="KW-1185">Reference proteome</keyword>
<dbReference type="Gene3D" id="1.10.510.10">
    <property type="entry name" value="Transferase(Phosphotransferase) domain 1"/>
    <property type="match status" value="1"/>
</dbReference>